<keyword evidence="8 11" id="KW-0472">Membrane</keyword>
<evidence type="ECO:0000256" key="1">
    <source>
        <dbReference type="ARBA" id="ARBA00000085"/>
    </source>
</evidence>
<evidence type="ECO:0000256" key="5">
    <source>
        <dbReference type="ARBA" id="ARBA00022553"/>
    </source>
</evidence>
<evidence type="ECO:0000256" key="4">
    <source>
        <dbReference type="ARBA" id="ARBA00022475"/>
    </source>
</evidence>
<keyword evidence="6 11" id="KW-0812">Transmembrane</keyword>
<comment type="caution">
    <text evidence="14">The sequence shown here is derived from an EMBL/GenBank/DDBJ whole genome shotgun (WGS) entry which is preliminary data.</text>
</comment>
<dbReference type="PRINTS" id="PR00344">
    <property type="entry name" value="BCTRLSENSOR"/>
</dbReference>
<evidence type="ECO:0000256" key="8">
    <source>
        <dbReference type="ARBA" id="ARBA00023136"/>
    </source>
</evidence>
<feature type="region of interest" description="Disordered" evidence="10">
    <location>
        <begin position="539"/>
        <end position="563"/>
    </location>
</feature>
<sequence>MTEPRDTDADWPRTIAAAVICGILYYLIASPAANIEESATLAPIAAPAPTFMIALLWRKPAREWFPYLLAVFTAMMMVGDKDWLPVQADAGFALLNVLEIAACVMVGRRFVARDGQLDTLHRLGRFCLLLPVAVVAVVSALGATLGADAMQGDWWAEWRTLLVGNGLAILVLVPVFLVWSQAGRFPAMSKRDLPSLFGALGALAVLLGCTAFGLSEEIQRVLLSLVLAGAALYGGMRSATLATSVAAVLAVLLTLYDLGPYRQDGLDSTWRLQVDLAGLAVLTFFIAVAMRERQALAARMEQMRRFESLGLMAGGIAHDFNNVLGAAGGYAEVAHERLDASSPARAPLEEVMSAVSRGRDLTEQILLAARRGDRQRALLDLRDPVGEAVRLARPLCRAGVSIEFAPPPQAVAVHGHPGQLTRVALNLVRNASQAARSKVIVSLHAGEAPGEIPLVGDLPRDYAAWLEVADDGTGIAPENLPRLFEPFFTTRGGPGGKGTGLGLAIVAGIATEHDGGVAVASSGEGTRFRLLLPADAHAAPQSATQTTSAPAHQPQQQPAAQEEAQTLIGNGECVFVVDDDRAQRELCEDWLAAMGFEPIGFDNPELALEEFALEPLAVDLLVSDLDMPQMQGNAFIARARALRADMPALLCSGEARVDELAAALDVPGLRKPFDRETLRRAIIAALKHREHREEGKR</sequence>
<protein>
    <recommendedName>
        <fullName evidence="3">histidine kinase</fullName>
        <ecNumber evidence="3">2.7.13.3</ecNumber>
    </recommendedName>
</protein>
<dbReference type="PROSITE" id="PS50109">
    <property type="entry name" value="HIS_KIN"/>
    <property type="match status" value="1"/>
</dbReference>
<reference evidence="15" key="1">
    <citation type="journal article" date="2020" name="MBio">
        <title>Horizontal gene transfer to a defensive symbiont with a reduced genome amongst a multipartite beetle microbiome.</title>
        <authorList>
            <person name="Waterworth S.C."/>
            <person name="Florez L.V."/>
            <person name="Rees E.R."/>
            <person name="Hertweck C."/>
            <person name="Kaltenpoth M."/>
            <person name="Kwan J.C."/>
        </authorList>
    </citation>
    <scope>NUCLEOTIDE SEQUENCE [LARGE SCALE GENOMIC DNA]</scope>
</reference>
<dbReference type="SMART" id="SM00387">
    <property type="entry name" value="HATPase_c"/>
    <property type="match status" value="1"/>
</dbReference>
<feature type="transmembrane region" description="Helical" evidence="11">
    <location>
        <begin position="12"/>
        <end position="33"/>
    </location>
</feature>
<proteinExistence type="predicted"/>
<keyword evidence="7 11" id="KW-1133">Transmembrane helix</keyword>
<dbReference type="CDD" id="cd00082">
    <property type="entry name" value="HisKA"/>
    <property type="match status" value="1"/>
</dbReference>
<dbReference type="SUPFAM" id="SSF52172">
    <property type="entry name" value="CheY-like"/>
    <property type="match status" value="1"/>
</dbReference>
<dbReference type="InterPro" id="IPR007895">
    <property type="entry name" value="MASE1"/>
</dbReference>
<dbReference type="InterPro" id="IPR001789">
    <property type="entry name" value="Sig_transdc_resp-reg_receiver"/>
</dbReference>
<evidence type="ECO:0000256" key="3">
    <source>
        <dbReference type="ARBA" id="ARBA00012438"/>
    </source>
</evidence>
<dbReference type="AlphaFoldDB" id="A0A7V8FY99"/>
<keyword evidence="5 9" id="KW-0597">Phosphoprotein</keyword>
<feature type="transmembrane region" description="Helical" evidence="11">
    <location>
        <begin position="270"/>
        <end position="290"/>
    </location>
</feature>
<evidence type="ECO:0000256" key="2">
    <source>
        <dbReference type="ARBA" id="ARBA00004651"/>
    </source>
</evidence>
<evidence type="ECO:0000256" key="9">
    <source>
        <dbReference type="PROSITE-ProRule" id="PRU00169"/>
    </source>
</evidence>
<feature type="transmembrane region" description="Helical" evidence="11">
    <location>
        <begin position="123"/>
        <end position="142"/>
    </location>
</feature>
<organism evidence="14 15">
    <name type="scientific">Herbaspirillum frisingense</name>
    <dbReference type="NCBI Taxonomy" id="92645"/>
    <lineage>
        <taxon>Bacteria</taxon>
        <taxon>Pseudomonadati</taxon>
        <taxon>Pseudomonadota</taxon>
        <taxon>Betaproteobacteria</taxon>
        <taxon>Burkholderiales</taxon>
        <taxon>Oxalobacteraceae</taxon>
        <taxon>Herbaspirillum</taxon>
    </lineage>
</organism>
<feature type="transmembrane region" description="Helical" evidence="11">
    <location>
        <begin position="162"/>
        <end position="181"/>
    </location>
</feature>
<evidence type="ECO:0000313" key="14">
    <source>
        <dbReference type="EMBL" id="KAF1045584.1"/>
    </source>
</evidence>
<dbReference type="InterPro" id="IPR036097">
    <property type="entry name" value="HisK_dim/P_sf"/>
</dbReference>
<dbReference type="InterPro" id="IPR011006">
    <property type="entry name" value="CheY-like_superfamily"/>
</dbReference>
<dbReference type="InterPro" id="IPR036890">
    <property type="entry name" value="HATPase_C_sf"/>
</dbReference>
<dbReference type="GO" id="GO:0000155">
    <property type="term" value="F:phosphorelay sensor kinase activity"/>
    <property type="evidence" value="ECO:0007669"/>
    <property type="project" value="InterPro"/>
</dbReference>
<evidence type="ECO:0000256" key="11">
    <source>
        <dbReference type="SAM" id="Phobius"/>
    </source>
</evidence>
<comment type="catalytic activity">
    <reaction evidence="1">
        <text>ATP + protein L-histidine = ADP + protein N-phospho-L-histidine.</text>
        <dbReference type="EC" id="2.7.13.3"/>
    </reaction>
</comment>
<evidence type="ECO:0000256" key="7">
    <source>
        <dbReference type="ARBA" id="ARBA00022989"/>
    </source>
</evidence>
<dbReference type="PANTHER" id="PTHR43065">
    <property type="entry name" value="SENSOR HISTIDINE KINASE"/>
    <property type="match status" value="1"/>
</dbReference>
<dbReference type="Pfam" id="PF00072">
    <property type="entry name" value="Response_reg"/>
    <property type="match status" value="1"/>
</dbReference>
<dbReference type="Proteomes" id="UP000462435">
    <property type="component" value="Unassembled WGS sequence"/>
</dbReference>
<name>A0A7V8FY99_9BURK</name>
<dbReference type="InterPro" id="IPR004358">
    <property type="entry name" value="Sig_transdc_His_kin-like_C"/>
</dbReference>
<dbReference type="PANTHER" id="PTHR43065:SF42">
    <property type="entry name" value="TWO-COMPONENT SENSOR PPRA"/>
    <property type="match status" value="1"/>
</dbReference>
<feature type="transmembrane region" description="Helical" evidence="11">
    <location>
        <begin position="91"/>
        <end position="111"/>
    </location>
</feature>
<dbReference type="PROSITE" id="PS50110">
    <property type="entry name" value="RESPONSE_REGULATORY"/>
    <property type="match status" value="1"/>
</dbReference>
<evidence type="ECO:0000256" key="6">
    <source>
        <dbReference type="ARBA" id="ARBA00022692"/>
    </source>
</evidence>
<evidence type="ECO:0000259" key="13">
    <source>
        <dbReference type="PROSITE" id="PS50110"/>
    </source>
</evidence>
<dbReference type="InterPro" id="IPR003661">
    <property type="entry name" value="HisK_dim/P_dom"/>
</dbReference>
<dbReference type="Pfam" id="PF02518">
    <property type="entry name" value="HATPase_c"/>
    <property type="match status" value="1"/>
</dbReference>
<dbReference type="Gene3D" id="3.40.50.2300">
    <property type="match status" value="1"/>
</dbReference>
<evidence type="ECO:0000256" key="10">
    <source>
        <dbReference type="SAM" id="MobiDB-lite"/>
    </source>
</evidence>
<accession>A0A7V8FY99</accession>
<dbReference type="Gene3D" id="3.30.565.10">
    <property type="entry name" value="Histidine kinase-like ATPase, C-terminal domain"/>
    <property type="match status" value="1"/>
</dbReference>
<dbReference type="InterPro" id="IPR005467">
    <property type="entry name" value="His_kinase_dom"/>
</dbReference>
<feature type="domain" description="Response regulatory" evidence="13">
    <location>
        <begin position="573"/>
        <end position="686"/>
    </location>
</feature>
<dbReference type="SUPFAM" id="SSF55874">
    <property type="entry name" value="ATPase domain of HSP90 chaperone/DNA topoisomerase II/histidine kinase"/>
    <property type="match status" value="1"/>
</dbReference>
<gene>
    <name evidence="14" type="primary">virA</name>
    <name evidence="14" type="ORF">GAK35_01326</name>
</gene>
<dbReference type="SMART" id="SM00448">
    <property type="entry name" value="REC"/>
    <property type="match status" value="1"/>
</dbReference>
<dbReference type="EC" id="2.7.13.3" evidence="3"/>
<feature type="transmembrane region" description="Helical" evidence="11">
    <location>
        <begin position="241"/>
        <end position="258"/>
    </location>
</feature>
<dbReference type="SMART" id="SM00388">
    <property type="entry name" value="HisKA"/>
    <property type="match status" value="1"/>
</dbReference>
<evidence type="ECO:0000313" key="15">
    <source>
        <dbReference type="Proteomes" id="UP000462435"/>
    </source>
</evidence>
<keyword evidence="4" id="KW-1003">Cell membrane</keyword>
<feature type="transmembrane region" description="Helical" evidence="11">
    <location>
        <begin position="39"/>
        <end position="57"/>
    </location>
</feature>
<dbReference type="SUPFAM" id="SSF47384">
    <property type="entry name" value="Homodimeric domain of signal transducing histidine kinase"/>
    <property type="match status" value="1"/>
</dbReference>
<feature type="transmembrane region" description="Helical" evidence="11">
    <location>
        <begin position="64"/>
        <end position="79"/>
    </location>
</feature>
<evidence type="ECO:0000259" key="12">
    <source>
        <dbReference type="PROSITE" id="PS50109"/>
    </source>
</evidence>
<feature type="domain" description="Histidine kinase" evidence="12">
    <location>
        <begin position="315"/>
        <end position="536"/>
    </location>
</feature>
<dbReference type="InterPro" id="IPR003594">
    <property type="entry name" value="HATPase_dom"/>
</dbReference>
<dbReference type="EMBL" id="WNDX01000029">
    <property type="protein sequence ID" value="KAF1045584.1"/>
    <property type="molecule type" value="Genomic_DNA"/>
</dbReference>
<feature type="modified residue" description="4-aspartylphosphate" evidence="9">
    <location>
        <position position="624"/>
    </location>
</feature>
<dbReference type="GO" id="GO:0005886">
    <property type="term" value="C:plasma membrane"/>
    <property type="evidence" value="ECO:0007669"/>
    <property type="project" value="UniProtKB-SubCell"/>
</dbReference>
<comment type="subcellular location">
    <subcellularLocation>
        <location evidence="2">Cell membrane</location>
        <topology evidence="2">Multi-pass membrane protein</topology>
    </subcellularLocation>
</comment>
<feature type="transmembrane region" description="Helical" evidence="11">
    <location>
        <begin position="193"/>
        <end position="214"/>
    </location>
</feature>
<dbReference type="Pfam" id="PF05231">
    <property type="entry name" value="MASE1"/>
    <property type="match status" value="1"/>
</dbReference>
<dbReference type="Gene3D" id="1.10.287.130">
    <property type="match status" value="1"/>
</dbReference>
<dbReference type="CDD" id="cd00075">
    <property type="entry name" value="HATPase"/>
    <property type="match status" value="1"/>
</dbReference>